<protein>
    <submittedName>
        <fullName evidence="2">Peptidoglycan-binding protein</fullName>
    </submittedName>
</protein>
<dbReference type="AlphaFoldDB" id="A0A7Y0L2Q8"/>
<dbReference type="EMBL" id="JABBVZ010000006">
    <property type="protein sequence ID" value="NMP21315.1"/>
    <property type="molecule type" value="Genomic_DNA"/>
</dbReference>
<dbReference type="RefSeq" id="WP_169096544.1">
    <property type="nucleotide sequence ID" value="NZ_JABBVZ010000006.1"/>
</dbReference>
<evidence type="ECO:0000313" key="2">
    <source>
        <dbReference type="EMBL" id="NMP21315.1"/>
    </source>
</evidence>
<evidence type="ECO:0000313" key="3">
    <source>
        <dbReference type="Proteomes" id="UP000533476"/>
    </source>
</evidence>
<reference evidence="2 3" key="1">
    <citation type="submission" date="2020-04" db="EMBL/GenBank/DDBJ databases">
        <authorList>
            <person name="Zhang R."/>
            <person name="Schippers A."/>
        </authorList>
    </citation>
    <scope>NUCLEOTIDE SEQUENCE [LARGE SCALE GENOMIC DNA]</scope>
    <source>
        <strain evidence="2 3">DSM 109850</strain>
    </source>
</reference>
<organism evidence="2 3">
    <name type="scientific">Sulfobacillus harzensis</name>
    <dbReference type="NCBI Taxonomy" id="2729629"/>
    <lineage>
        <taxon>Bacteria</taxon>
        <taxon>Bacillati</taxon>
        <taxon>Bacillota</taxon>
        <taxon>Clostridia</taxon>
        <taxon>Eubacteriales</taxon>
        <taxon>Clostridiales Family XVII. Incertae Sedis</taxon>
        <taxon>Sulfobacillus</taxon>
    </lineage>
</organism>
<dbReference type="SUPFAM" id="SSF47090">
    <property type="entry name" value="PGBD-like"/>
    <property type="match status" value="1"/>
</dbReference>
<keyword evidence="3" id="KW-1185">Reference proteome</keyword>
<accession>A0A7Y0L2Q8</accession>
<sequence>MSWTYRRSLAIGAMALLPLGLINLSPFAHWGQSQPVARYRQELQHHSGGLAEEHLRETTYAMGDVTQGLGSGGIVGSIADPATLTAHVSPVSGSFGTSTLKFLDYGTPVSILQQDLAKLGWYHGKVDGIFNAATVAAVKRFQRHHGFADNAVVYPTVAQAIQHALNPHPVTQASFTPTTSHSKSAPLMLGYYVPGQAA</sequence>
<dbReference type="InterPro" id="IPR002477">
    <property type="entry name" value="Peptidoglycan-bd-like"/>
</dbReference>
<feature type="domain" description="Peptidoglycan binding-like" evidence="1">
    <location>
        <begin position="106"/>
        <end position="151"/>
    </location>
</feature>
<name>A0A7Y0L2Q8_9FIRM</name>
<dbReference type="Gene3D" id="1.10.101.10">
    <property type="entry name" value="PGBD-like superfamily/PGBD"/>
    <property type="match status" value="1"/>
</dbReference>
<dbReference type="Proteomes" id="UP000533476">
    <property type="component" value="Unassembled WGS sequence"/>
</dbReference>
<evidence type="ECO:0000259" key="1">
    <source>
        <dbReference type="Pfam" id="PF01471"/>
    </source>
</evidence>
<dbReference type="InterPro" id="IPR036366">
    <property type="entry name" value="PGBDSf"/>
</dbReference>
<dbReference type="Pfam" id="PF01471">
    <property type="entry name" value="PG_binding_1"/>
    <property type="match status" value="1"/>
</dbReference>
<gene>
    <name evidence="2" type="ORF">HIJ39_02955</name>
</gene>
<dbReference type="InterPro" id="IPR036365">
    <property type="entry name" value="PGBD-like_sf"/>
</dbReference>
<proteinExistence type="predicted"/>
<comment type="caution">
    <text evidence="2">The sequence shown here is derived from an EMBL/GenBank/DDBJ whole genome shotgun (WGS) entry which is preliminary data.</text>
</comment>